<organism evidence="1 2">
    <name type="scientific">Auriscalpium vulgare</name>
    <dbReference type="NCBI Taxonomy" id="40419"/>
    <lineage>
        <taxon>Eukaryota</taxon>
        <taxon>Fungi</taxon>
        <taxon>Dikarya</taxon>
        <taxon>Basidiomycota</taxon>
        <taxon>Agaricomycotina</taxon>
        <taxon>Agaricomycetes</taxon>
        <taxon>Russulales</taxon>
        <taxon>Auriscalpiaceae</taxon>
        <taxon>Auriscalpium</taxon>
    </lineage>
</organism>
<name>A0ACB8RKT2_9AGAM</name>
<evidence type="ECO:0000313" key="1">
    <source>
        <dbReference type="EMBL" id="KAI0044517.1"/>
    </source>
</evidence>
<comment type="caution">
    <text evidence="1">The sequence shown here is derived from an EMBL/GenBank/DDBJ whole genome shotgun (WGS) entry which is preliminary data.</text>
</comment>
<protein>
    <submittedName>
        <fullName evidence="1">Uncharacterized protein</fullName>
    </submittedName>
</protein>
<dbReference type="Proteomes" id="UP000814033">
    <property type="component" value="Unassembled WGS sequence"/>
</dbReference>
<evidence type="ECO:0000313" key="2">
    <source>
        <dbReference type="Proteomes" id="UP000814033"/>
    </source>
</evidence>
<sequence>MSGVPLDLAILWALLGNSILYGVHAVTFGNAVWVLIFVKRRQARRPRLIGATFLLFAIGTVHIALAFRLVIEAFVLYEGPGGAEAQLSQISNVLVNVKNSLYISQVLIGDAMLIYRCFMVHGKNWWIVVLPIILWLGNVILGAFIVYIPFTLHEHAVLSVSRLGPFITSGMSLTLTINIFCTTMIVRQIWLTQQRSLRIFGSDGFKHVQSFTRAIGIIIESAAMYTVTAIVFFALQLRKSNAEYSVAECIVQIIVCASFRGLTHSPHRLKTGHCFQPDYYPRRSRAVGRDADNDQRCASTATPILQRLS</sequence>
<proteinExistence type="predicted"/>
<gene>
    <name evidence="1" type="ORF">FA95DRAFT_252655</name>
</gene>
<keyword evidence="2" id="KW-1185">Reference proteome</keyword>
<reference evidence="1" key="1">
    <citation type="submission" date="2021-02" db="EMBL/GenBank/DDBJ databases">
        <authorList>
            <consortium name="DOE Joint Genome Institute"/>
            <person name="Ahrendt S."/>
            <person name="Looney B.P."/>
            <person name="Miyauchi S."/>
            <person name="Morin E."/>
            <person name="Drula E."/>
            <person name="Courty P.E."/>
            <person name="Chicoki N."/>
            <person name="Fauchery L."/>
            <person name="Kohler A."/>
            <person name="Kuo A."/>
            <person name="Labutti K."/>
            <person name="Pangilinan J."/>
            <person name="Lipzen A."/>
            <person name="Riley R."/>
            <person name="Andreopoulos W."/>
            <person name="He G."/>
            <person name="Johnson J."/>
            <person name="Barry K.W."/>
            <person name="Grigoriev I.V."/>
            <person name="Nagy L."/>
            <person name="Hibbett D."/>
            <person name="Henrissat B."/>
            <person name="Matheny P.B."/>
            <person name="Labbe J."/>
            <person name="Martin F."/>
        </authorList>
    </citation>
    <scope>NUCLEOTIDE SEQUENCE</scope>
    <source>
        <strain evidence="1">FP105234-sp</strain>
    </source>
</reference>
<dbReference type="EMBL" id="MU275980">
    <property type="protein sequence ID" value="KAI0044517.1"/>
    <property type="molecule type" value="Genomic_DNA"/>
</dbReference>
<accession>A0ACB8RKT2</accession>
<reference evidence="1" key="2">
    <citation type="journal article" date="2022" name="New Phytol.">
        <title>Evolutionary transition to the ectomycorrhizal habit in the genomes of a hyperdiverse lineage of mushroom-forming fungi.</title>
        <authorList>
            <person name="Looney B."/>
            <person name="Miyauchi S."/>
            <person name="Morin E."/>
            <person name="Drula E."/>
            <person name="Courty P.E."/>
            <person name="Kohler A."/>
            <person name="Kuo A."/>
            <person name="LaButti K."/>
            <person name="Pangilinan J."/>
            <person name="Lipzen A."/>
            <person name="Riley R."/>
            <person name="Andreopoulos W."/>
            <person name="He G."/>
            <person name="Johnson J."/>
            <person name="Nolan M."/>
            <person name="Tritt A."/>
            <person name="Barry K.W."/>
            <person name="Grigoriev I.V."/>
            <person name="Nagy L.G."/>
            <person name="Hibbett D."/>
            <person name="Henrissat B."/>
            <person name="Matheny P.B."/>
            <person name="Labbe J."/>
            <person name="Martin F.M."/>
        </authorList>
    </citation>
    <scope>NUCLEOTIDE SEQUENCE</scope>
    <source>
        <strain evidence="1">FP105234-sp</strain>
    </source>
</reference>